<dbReference type="Proteomes" id="UP000789524">
    <property type="component" value="Unassembled WGS sequence"/>
</dbReference>
<evidence type="ECO:0000313" key="1">
    <source>
        <dbReference type="EMBL" id="CAG9563824.1"/>
    </source>
</evidence>
<dbReference type="OrthoDB" id="8196513at2759"/>
<dbReference type="AlphaFoldDB" id="A0A8J2QIL8"/>
<protein>
    <submittedName>
        <fullName evidence="1">(African queen) hypothetical protein</fullName>
    </submittedName>
</protein>
<gene>
    <name evidence="1" type="ORF">DCHRY22_LOCUS4916</name>
</gene>
<reference evidence="1" key="1">
    <citation type="submission" date="2021-09" db="EMBL/GenBank/DDBJ databases">
        <authorList>
            <person name="Martin H S."/>
        </authorList>
    </citation>
    <scope>NUCLEOTIDE SEQUENCE</scope>
</reference>
<proteinExistence type="predicted"/>
<keyword evidence="2" id="KW-1185">Reference proteome</keyword>
<sequence length="446" mass="51898">MTTHKHKKKIKELKEELQMQDFEIRLAKEKEKKRQEFIKIWQKKVCHVVKKFQVFVKYCLNTLPDHADFFINMEKLMLLQLSEVLDNPSAESIFISEDDRPNTPVARPHPFFLFCDKGYKPKIDEKLCPKHCTSSASQFPVIVVNKRCIYSACDNFETFTETLKQLLDDHGTDKDFIDDHDYTFDVPVKVTSSEQLLQLKLESSLMQILQEEIPNPKNIDIGCCVCKVKTCYCDSPDSKEFIPKIKVSQEMKPEKPVDLGDVIESRTAILDHQREPKLDSYLEYILPKCKCAKTAKKHLQEHLPAYMRKMSTYDSLSLPNYKTCSIEEIRHLVKQARGWKPTIEPIKVESKTKNACTQYSDQEFELLCTCFSEEEVEKLFKHLIKGSKLYGESAEPRLEVITGSLTSMSIKKDPSTFVKDRAYSLRRMIDDAPELKELFINEDCNY</sequence>
<accession>A0A8J2QIL8</accession>
<comment type="caution">
    <text evidence="1">The sequence shown here is derived from an EMBL/GenBank/DDBJ whole genome shotgun (WGS) entry which is preliminary data.</text>
</comment>
<evidence type="ECO:0000313" key="2">
    <source>
        <dbReference type="Proteomes" id="UP000789524"/>
    </source>
</evidence>
<dbReference type="EMBL" id="CAKASE010000050">
    <property type="protein sequence ID" value="CAG9563824.1"/>
    <property type="molecule type" value="Genomic_DNA"/>
</dbReference>
<organism evidence="1 2">
    <name type="scientific">Danaus chrysippus</name>
    <name type="common">African queen</name>
    <dbReference type="NCBI Taxonomy" id="151541"/>
    <lineage>
        <taxon>Eukaryota</taxon>
        <taxon>Metazoa</taxon>
        <taxon>Ecdysozoa</taxon>
        <taxon>Arthropoda</taxon>
        <taxon>Hexapoda</taxon>
        <taxon>Insecta</taxon>
        <taxon>Pterygota</taxon>
        <taxon>Neoptera</taxon>
        <taxon>Endopterygota</taxon>
        <taxon>Lepidoptera</taxon>
        <taxon>Glossata</taxon>
        <taxon>Ditrysia</taxon>
        <taxon>Papilionoidea</taxon>
        <taxon>Nymphalidae</taxon>
        <taxon>Danainae</taxon>
        <taxon>Danaini</taxon>
        <taxon>Danaina</taxon>
        <taxon>Danaus</taxon>
        <taxon>Anosia</taxon>
    </lineage>
</organism>
<name>A0A8J2QIL8_9NEOP</name>